<dbReference type="InterPro" id="IPR010994">
    <property type="entry name" value="RuvA_2-like"/>
</dbReference>
<dbReference type="InterPro" id="IPR000980">
    <property type="entry name" value="SH2"/>
</dbReference>
<dbReference type="Pfam" id="PF14633">
    <property type="entry name" value="SH2_2"/>
    <property type="match status" value="1"/>
</dbReference>
<dbReference type="InterPro" id="IPR028231">
    <property type="entry name" value="Spt6_YqgF"/>
</dbReference>
<comment type="function">
    <text evidence="10">Plays a role in maintenance of chromatin structure during RNA polymerase II transcription elongation thereby repressing transcription initiation from cryptic promoters. Mediates the reassembly of nucleosomes onto the promoters of at least a selected set of genes during repression; the nucleosome reassembly is essential for transcriptional repression.</text>
</comment>
<dbReference type="PANTHER" id="PTHR10145:SF6">
    <property type="entry name" value="TRANSCRIPTION ELONGATION FACTOR SPT6"/>
    <property type="match status" value="1"/>
</dbReference>
<feature type="compositionally biased region" description="Basic and acidic residues" evidence="12">
    <location>
        <begin position="160"/>
        <end position="174"/>
    </location>
</feature>
<feature type="region of interest" description="Disordered" evidence="12">
    <location>
        <begin position="1520"/>
        <end position="1553"/>
    </location>
</feature>
<dbReference type="InterPro" id="IPR049540">
    <property type="entry name" value="Spt6-like_S1"/>
</dbReference>
<dbReference type="Proteomes" id="UP000292957">
    <property type="component" value="Unassembled WGS sequence"/>
</dbReference>
<evidence type="ECO:0000259" key="14">
    <source>
        <dbReference type="PROSITE" id="PS50126"/>
    </source>
</evidence>
<dbReference type="SUPFAM" id="SSF55550">
    <property type="entry name" value="SH2 domain"/>
    <property type="match status" value="1"/>
</dbReference>
<dbReference type="GO" id="GO:0031491">
    <property type="term" value="F:nucleosome binding"/>
    <property type="evidence" value="ECO:0007669"/>
    <property type="project" value="TreeGrafter"/>
</dbReference>
<feature type="compositionally biased region" description="Polar residues" evidence="12">
    <location>
        <begin position="127"/>
        <end position="136"/>
    </location>
</feature>
<feature type="compositionally biased region" description="Acidic residues" evidence="12">
    <location>
        <begin position="39"/>
        <end position="53"/>
    </location>
</feature>
<proteinExistence type="inferred from homology"/>
<dbReference type="PROSITE" id="PS50126">
    <property type="entry name" value="S1"/>
    <property type="match status" value="1"/>
</dbReference>
<dbReference type="InterPro" id="IPR023323">
    <property type="entry name" value="Tex-like_dom_sf"/>
</dbReference>
<dbReference type="InterPro" id="IPR032706">
    <property type="entry name" value="Spt6_HHH"/>
</dbReference>
<dbReference type="InterPro" id="IPR028088">
    <property type="entry name" value="Spt6_HTH_DNA-bd_dom"/>
</dbReference>
<protein>
    <recommendedName>
        <fullName evidence="4 10">Transcription elongation factor Spt6</fullName>
    </recommendedName>
</protein>
<evidence type="ECO:0000256" key="6">
    <source>
        <dbReference type="ARBA" id="ARBA00022999"/>
    </source>
</evidence>
<dbReference type="PROSITE" id="PS50001">
    <property type="entry name" value="SH2"/>
    <property type="match status" value="1"/>
</dbReference>
<feature type="domain" description="S1 motif" evidence="14">
    <location>
        <begin position="1138"/>
        <end position="1208"/>
    </location>
</feature>
<evidence type="ECO:0000259" key="13">
    <source>
        <dbReference type="PROSITE" id="PS50001"/>
    </source>
</evidence>
<evidence type="ECO:0000256" key="7">
    <source>
        <dbReference type="ARBA" id="ARBA00023163"/>
    </source>
</evidence>
<evidence type="ECO:0000256" key="1">
    <source>
        <dbReference type="ARBA" id="ARBA00004123"/>
    </source>
</evidence>
<keyword evidence="8 10" id="KW-0539">Nucleus</keyword>
<evidence type="ECO:0000256" key="9">
    <source>
        <dbReference type="ARBA" id="ARBA00093389"/>
    </source>
</evidence>
<dbReference type="GO" id="GO:0034728">
    <property type="term" value="P:nucleosome organization"/>
    <property type="evidence" value="ECO:0007669"/>
    <property type="project" value="TreeGrafter"/>
</dbReference>
<comment type="subcellular location">
    <subcellularLocation>
        <location evidence="2">Chromosome</location>
    </subcellularLocation>
    <subcellularLocation>
        <location evidence="1 10">Nucleus</location>
    </subcellularLocation>
</comment>
<dbReference type="InterPro" id="IPR017072">
    <property type="entry name" value="TF_Spt6"/>
</dbReference>
<keyword evidence="7 10" id="KW-0804">Transcription</keyword>
<keyword evidence="5" id="KW-0158">Chromosome</keyword>
<dbReference type="InterPro" id="IPR036860">
    <property type="entry name" value="SH2_dom_sf"/>
</dbReference>
<feature type="region of interest" description="Disordered" evidence="12">
    <location>
        <begin position="1"/>
        <end position="181"/>
    </location>
</feature>
<dbReference type="GO" id="GO:0140673">
    <property type="term" value="P:transcription elongation-coupled chromatin remodeling"/>
    <property type="evidence" value="ECO:0007669"/>
    <property type="project" value="InterPro"/>
</dbReference>
<reference evidence="15" key="1">
    <citation type="submission" date="2019-01" db="EMBL/GenBank/DDBJ databases">
        <title>Draft genome sequences of three monokaryotic isolates of the white-rot basidiomycete fungus Dichomitus squalens.</title>
        <authorList>
            <consortium name="DOE Joint Genome Institute"/>
            <person name="Lopez S.C."/>
            <person name="Andreopoulos B."/>
            <person name="Pangilinan J."/>
            <person name="Lipzen A."/>
            <person name="Riley R."/>
            <person name="Ahrendt S."/>
            <person name="Ng V."/>
            <person name="Barry K."/>
            <person name="Daum C."/>
            <person name="Grigoriev I.V."/>
            <person name="Hilden K.S."/>
            <person name="Makela M.R."/>
            <person name="de Vries R.P."/>
        </authorList>
    </citation>
    <scope>NUCLEOTIDE SEQUENCE [LARGE SCALE GENOMIC DNA]</scope>
    <source>
        <strain evidence="15">OM18370.1</strain>
    </source>
</reference>
<dbReference type="Gene3D" id="1.10.150.850">
    <property type="entry name" value="Spt6, helix-hairpin-helix domain"/>
    <property type="match status" value="1"/>
</dbReference>
<evidence type="ECO:0000256" key="2">
    <source>
        <dbReference type="ARBA" id="ARBA00004286"/>
    </source>
</evidence>
<dbReference type="GO" id="GO:0003677">
    <property type="term" value="F:DNA binding"/>
    <property type="evidence" value="ECO:0007669"/>
    <property type="project" value="InterPro"/>
</dbReference>
<evidence type="ECO:0000256" key="5">
    <source>
        <dbReference type="ARBA" id="ARBA00022454"/>
    </source>
</evidence>
<dbReference type="OrthoDB" id="995477at2759"/>
<dbReference type="Pfam" id="PF22706">
    <property type="entry name" value="Tex_central_region"/>
    <property type="match status" value="1"/>
</dbReference>
<keyword evidence="6 11" id="KW-0727">SH2 domain</keyword>
<dbReference type="Pfam" id="PF21710">
    <property type="entry name" value="Spt6_S1"/>
    <property type="match status" value="1"/>
</dbReference>
<dbReference type="Pfam" id="PF14632">
    <property type="entry name" value="SPT6_acidic"/>
    <property type="match status" value="1"/>
</dbReference>
<dbReference type="FunFam" id="3.30.505.10:FF:000056">
    <property type="entry name" value="Transcription elongation factor Spt6"/>
    <property type="match status" value="1"/>
</dbReference>
<dbReference type="InterPro" id="IPR035420">
    <property type="entry name" value="Spt6_SH2"/>
</dbReference>
<evidence type="ECO:0000256" key="4">
    <source>
        <dbReference type="ARBA" id="ARBA00020248"/>
    </source>
</evidence>
<dbReference type="InterPro" id="IPR055179">
    <property type="entry name" value="Tex-like_central_region"/>
</dbReference>
<dbReference type="InterPro" id="IPR035019">
    <property type="entry name" value="Spt6_SH2_N"/>
</dbReference>
<dbReference type="Gene3D" id="3.30.505.10">
    <property type="entry name" value="SH2 domain"/>
    <property type="match status" value="2"/>
</dbReference>
<dbReference type="SUPFAM" id="SSF47781">
    <property type="entry name" value="RuvA domain 2-like"/>
    <property type="match status" value="2"/>
</dbReference>
<dbReference type="CDD" id="cd09918">
    <property type="entry name" value="SH2_Nterm_SPT6_like"/>
    <property type="match status" value="1"/>
</dbReference>
<dbReference type="Pfam" id="PF14635">
    <property type="entry name" value="HHH_7"/>
    <property type="match status" value="1"/>
</dbReference>
<dbReference type="CDD" id="cd09928">
    <property type="entry name" value="SH2_Cterm_SPT6_like"/>
    <property type="match status" value="1"/>
</dbReference>
<dbReference type="EMBL" id="ML143386">
    <property type="protein sequence ID" value="TBU35959.1"/>
    <property type="molecule type" value="Genomic_DNA"/>
</dbReference>
<dbReference type="InterPro" id="IPR037027">
    <property type="entry name" value="YqgF/RNaseH-like_dom_sf"/>
</dbReference>
<feature type="compositionally biased region" description="Basic and acidic residues" evidence="12">
    <location>
        <begin position="1"/>
        <end position="13"/>
    </location>
</feature>
<accession>A0A4Q9N5R1</accession>
<dbReference type="InterPro" id="IPR042066">
    <property type="entry name" value="Spt6_death-like"/>
</dbReference>
<dbReference type="Gene3D" id="1.10.3500.10">
    <property type="entry name" value="Tex N-terminal region-like"/>
    <property type="match status" value="1"/>
</dbReference>
<dbReference type="InterPro" id="IPR023319">
    <property type="entry name" value="Tex-like_HTH_dom_sf"/>
</dbReference>
<dbReference type="GO" id="GO:0005694">
    <property type="term" value="C:chromosome"/>
    <property type="evidence" value="ECO:0007669"/>
    <property type="project" value="UniProtKB-SubCell"/>
</dbReference>
<feature type="region of interest" description="Disordered" evidence="12">
    <location>
        <begin position="1452"/>
        <end position="1499"/>
    </location>
</feature>
<dbReference type="Gene3D" id="1.10.10.2740">
    <property type="entry name" value="Spt6, Death-like domain"/>
    <property type="match status" value="1"/>
</dbReference>
<keyword evidence="15" id="KW-0251">Elongation factor</keyword>
<dbReference type="SMART" id="SM00252">
    <property type="entry name" value="SH2"/>
    <property type="match status" value="1"/>
</dbReference>
<dbReference type="SUPFAM" id="SSF158832">
    <property type="entry name" value="Tex N-terminal region-like"/>
    <property type="match status" value="1"/>
</dbReference>
<gene>
    <name evidence="15" type="ORF">BD311DRAFT_744918</name>
</gene>
<dbReference type="InterPro" id="IPR028083">
    <property type="entry name" value="Spt6_acidic_N_dom"/>
</dbReference>
<organism evidence="15">
    <name type="scientific">Dichomitus squalens</name>
    <dbReference type="NCBI Taxonomy" id="114155"/>
    <lineage>
        <taxon>Eukaryota</taxon>
        <taxon>Fungi</taxon>
        <taxon>Dikarya</taxon>
        <taxon>Basidiomycota</taxon>
        <taxon>Agaricomycotina</taxon>
        <taxon>Agaricomycetes</taxon>
        <taxon>Polyporales</taxon>
        <taxon>Polyporaceae</taxon>
        <taxon>Dichomitus</taxon>
    </lineage>
</organism>
<evidence type="ECO:0000256" key="11">
    <source>
        <dbReference type="PROSITE-ProRule" id="PRU00191"/>
    </source>
</evidence>
<keyword evidence="15" id="KW-0648">Protein biosynthesis</keyword>
<evidence type="ECO:0000313" key="15">
    <source>
        <dbReference type="EMBL" id="TBU35959.1"/>
    </source>
</evidence>
<dbReference type="InterPro" id="IPR012337">
    <property type="entry name" value="RNaseH-like_sf"/>
</dbReference>
<dbReference type="InterPro" id="IPR003029">
    <property type="entry name" value="S1_domain"/>
</dbReference>
<feature type="compositionally biased region" description="Low complexity" evidence="12">
    <location>
        <begin position="1520"/>
        <end position="1539"/>
    </location>
</feature>
<dbReference type="InterPro" id="IPR035018">
    <property type="entry name" value="Spt6_SH2_C"/>
</dbReference>
<dbReference type="GO" id="GO:0042393">
    <property type="term" value="F:histone binding"/>
    <property type="evidence" value="ECO:0007669"/>
    <property type="project" value="TreeGrafter"/>
</dbReference>
<evidence type="ECO:0000256" key="10">
    <source>
        <dbReference type="PIRNR" id="PIRNR036947"/>
    </source>
</evidence>
<feature type="domain" description="SH2" evidence="13">
    <location>
        <begin position="1230"/>
        <end position="1359"/>
    </location>
</feature>
<evidence type="ECO:0000256" key="3">
    <source>
        <dbReference type="ARBA" id="ARBA00009253"/>
    </source>
</evidence>
<sequence>MSSPTRDYEVTRQEEDDPMRGGGQEEEEEEGDVIAANDPSDDSSEEPEEDEEEERRIREGFIVDEDEEEEGDDEEEERRKRRKRRKKRHHREDEEDALDEDDLELLEENTGANFSRRRIVRRRPGQESASPPALSSSKHRNVIESDEEDLDDEDTFPRVQDIHNIWDDERGGGRDDDDDDVDMDDMDNFIEYEDEEDGGIEAQKARKEHLKKRKAMRRAMGSRPELSGIDANAWDEIHEVFGDGHEYDWALVDDEETGFEEEQVKPEMKYQDVFEPSEIKARMLTEDDDLIRAQDIPERMQLATSALSLSATLSMHRTLTENDLDDAASWVITRLSSRKERDFFRGDGQFHSFLPQLVEAITCALRYLFVQEFEVPYIWMHKRDYISYFDANNPKLQVELLSLDDLWRVYTVGQKYRSLLERRAALDTLYARLGVSDEYFETEVRKRVETAEMAADSSEWLGMKYREQKKIKIDIQFHDDDEQVDTRKHKMPSRVSAYELAKKSVVSKLAEGFGIRAHEVVLNFVSDHNTHFVEEQELNPLAYAEQFADPDATRAQPAEELLARARMIIATELGKDPLLRQEIRTTFKGNALISVLPTERGVAKIDEHHPYFNFKYLYNKNAAEMLQSAQFLNILAAEADHLVTVSITLRPDAKAAFERKLNDAFASDSFSDTARAWNEERSRVVQETLDQHLLPVGVKWTREWIREEAEDYLARQCASVLRDRIDVAPYVGPSMRKGDTPSVMAVSWGKGDPHKDTIAIVFLDEAGRLREHTKLDNLFGVENQDEFCDMIKRRRPDVIAVAGFSIATLKLSRRIKELLSATQNDASGNGWGESNAPNSNDSPSTPVIYVHDEVARIYQHSRRADEEFSALSPLSKYCVGLARYVQSPLNEYAALGADITAITFDEDYQQLVPREKLLTAMERVLVDVVNKVGVDINRAVTDSYYQHLLQFVAGLGPRKAQVLVKKIASMGGNLINRGQFVKNGLLTTKIFLNASAFLRIVQDSEPKPAKNRHGEEIDVPDPLDSTRVHPEDYELGRKMATDALELDEEDIHDEHPSHVVSVIMQDDDNEKKLDELNLDDFAVNMYRTNQDKKRHTLNVIREELLRPYGEKRRGFVLPTNWEVVTMLTGETPRTLRTGLIVSVQAVRVKDNFVIVRLDSGIEGTINKRYLTELGLPPPSVVKQGQTLSGVVMEVKLDIPADQVTVELSALEADVSGGDSQFRRVKQDDAWNHHQYEKDSEMQARKKRAEVDRTRRVIKHPNFHNFNSQQAEQYLEKQQRGDVVIRPSSKGANHLAVTWKVDDKLYQHLDVVELNADPTGQTVGSKLIVDGTHQFSDLDELIVNHVQAMARKVEELMMHEKFKPGTEDDLHLFLRNFVAANPSKSAYGFTLNRKRPGHFNLCYLANKNSTVQTWPVRVTPAAYYLFDTPAAGVPELCDAFKVRQKSMSLSSGLAGAAGGKTPFGARTPGRTPAPGHATPGHMSVRQVGRTPNPYGAPGGPPGAAIPAGGFTPAFGGYPAGQQYGAGFQTPGYQQPSAPGFGQPPPPGSGATGMHPARAAMIQGNGWPAPY</sequence>
<feature type="region of interest" description="Disordered" evidence="12">
    <location>
        <begin position="1006"/>
        <end position="1027"/>
    </location>
</feature>
<name>A0A4Q9N5R1_9APHY</name>
<dbReference type="GO" id="GO:0008023">
    <property type="term" value="C:transcription elongation factor complex"/>
    <property type="evidence" value="ECO:0007669"/>
    <property type="project" value="TreeGrafter"/>
</dbReference>
<dbReference type="FunFam" id="1.10.10.2740:FF:000002">
    <property type="entry name" value="Transcription elongation factor Spt6"/>
    <property type="match status" value="1"/>
</dbReference>
<evidence type="ECO:0000256" key="12">
    <source>
        <dbReference type="SAM" id="MobiDB-lite"/>
    </source>
</evidence>
<dbReference type="PIRSF" id="PIRSF036947">
    <property type="entry name" value="Spt6"/>
    <property type="match status" value="1"/>
</dbReference>
<dbReference type="SUPFAM" id="SSF53098">
    <property type="entry name" value="Ribonuclease H-like"/>
    <property type="match status" value="1"/>
</dbReference>
<dbReference type="Gene3D" id="1.10.10.650">
    <property type="entry name" value="RuvA domain 2-like"/>
    <property type="match status" value="1"/>
</dbReference>
<dbReference type="Gene3D" id="3.30.420.140">
    <property type="entry name" value="YqgF/RNase H-like domain"/>
    <property type="match status" value="1"/>
</dbReference>
<feature type="compositionally biased region" description="Basic residues" evidence="12">
    <location>
        <begin position="79"/>
        <end position="90"/>
    </location>
</feature>
<feature type="compositionally biased region" description="Acidic residues" evidence="12">
    <location>
        <begin position="62"/>
        <end position="76"/>
    </location>
</feature>
<comment type="function">
    <text evidence="9">Histone H3-H4 chaperone that plays a role in maintenance of chromatin structure during RNA polymerase II transcription elongation thereby repressing transcription initiation from cryptic promoters. Mediates the reassembly of nucleosomes onto the promoters of at least a selected set of genes during repression; the nucleosome reassembly is essential for transcriptional repression. Essential for viability.</text>
</comment>
<dbReference type="GO" id="GO:0003746">
    <property type="term" value="F:translation elongation factor activity"/>
    <property type="evidence" value="ECO:0007669"/>
    <property type="project" value="UniProtKB-KW"/>
</dbReference>
<feature type="compositionally biased region" description="Basic and acidic residues" evidence="12">
    <location>
        <begin position="1006"/>
        <end position="1016"/>
    </location>
</feature>
<evidence type="ECO:0000256" key="8">
    <source>
        <dbReference type="ARBA" id="ARBA00023242"/>
    </source>
</evidence>
<dbReference type="Pfam" id="PF14639">
    <property type="entry name" value="YqgF"/>
    <property type="match status" value="1"/>
</dbReference>
<feature type="compositionally biased region" description="Acidic residues" evidence="12">
    <location>
        <begin position="93"/>
        <end position="107"/>
    </location>
</feature>
<comment type="similarity">
    <text evidence="3 10">Belongs to the SPT6 family.</text>
</comment>
<dbReference type="Pfam" id="PF14641">
    <property type="entry name" value="HTH_44"/>
    <property type="match status" value="1"/>
</dbReference>
<feature type="compositionally biased region" description="Acidic residues" evidence="12">
    <location>
        <begin position="144"/>
        <end position="154"/>
    </location>
</feature>
<dbReference type="PANTHER" id="PTHR10145">
    <property type="entry name" value="TRANSCRIPTION ELONGATION FACTOR SPT6"/>
    <property type="match status" value="1"/>
</dbReference>